<evidence type="ECO:0000313" key="3">
    <source>
        <dbReference type="Proteomes" id="UP001139260"/>
    </source>
</evidence>
<dbReference type="EMBL" id="JALNUB010000005">
    <property type="protein sequence ID" value="MCK8142224.1"/>
    <property type="molecule type" value="Genomic_DNA"/>
</dbReference>
<comment type="caution">
    <text evidence="2">The sequence shown here is derived from an EMBL/GenBank/DDBJ whole genome shotgun (WGS) entry which is preliminary data.</text>
</comment>
<evidence type="ECO:0000313" key="2">
    <source>
        <dbReference type="EMBL" id="MCK8142224.1"/>
    </source>
</evidence>
<reference evidence="2" key="1">
    <citation type="submission" date="2022-04" db="EMBL/GenBank/DDBJ databases">
        <title>Flavobacterium pygoscelis sp. nov. isolated from Chinstrap chick (Pygoscelis antarcticus).</title>
        <authorList>
            <person name="Irgang R."/>
            <person name="Poblete-Morales M."/>
            <person name="Avendano-Herrera R."/>
        </authorList>
    </citation>
    <scope>NUCLEOTIDE SEQUENCE</scope>
    <source>
        <strain evidence="2">I-SCBP12n</strain>
    </source>
</reference>
<dbReference type="InterPro" id="IPR005901">
    <property type="entry name" value="GLPGLI"/>
</dbReference>
<proteinExistence type="predicted"/>
<protein>
    <submittedName>
        <fullName evidence="2">GLPGLI family protein</fullName>
    </submittedName>
</protein>
<dbReference type="NCBIfam" id="TIGR01200">
    <property type="entry name" value="GLPGLI"/>
    <property type="match status" value="1"/>
</dbReference>
<feature type="chain" id="PRO_5040971457" evidence="1">
    <location>
        <begin position="19"/>
        <end position="234"/>
    </location>
</feature>
<feature type="signal peptide" evidence="1">
    <location>
        <begin position="1"/>
        <end position="18"/>
    </location>
</feature>
<keyword evidence="3" id="KW-1185">Reference proteome</keyword>
<name>A0A9X2BL62_9FLAO</name>
<organism evidence="2 3">
    <name type="scientific">Flavobacterium pygoscelis</name>
    <dbReference type="NCBI Taxonomy" id="2893176"/>
    <lineage>
        <taxon>Bacteria</taxon>
        <taxon>Pseudomonadati</taxon>
        <taxon>Bacteroidota</taxon>
        <taxon>Flavobacteriia</taxon>
        <taxon>Flavobacteriales</taxon>
        <taxon>Flavobacteriaceae</taxon>
        <taxon>Flavobacterium</taxon>
    </lineage>
</organism>
<accession>A0A9X2BL62</accession>
<dbReference type="Pfam" id="PF09697">
    <property type="entry name" value="Porph_ging"/>
    <property type="match status" value="1"/>
</dbReference>
<gene>
    <name evidence="2" type="ORF">MW871_10015</name>
</gene>
<sequence>MKNTIIIFLIFFVSSANGQENNISVVYGLNIENEVGLFNNNATLKNLFLKSMIDCKKLNFQLIITQNGSKFYNEKKLEIDGNLGSKSFTLSMGNYTGMIYSIKGKVLKQSPYLGENIYGEEVFKSDWNLTSETKLIDNYLCYKATSSNKVVYGDKVWNHPVVAWYCPKLPFPYGPIGYGNLPGLILELQVRNAIYGVKSINLNSSFDFDVKFLDKIKILTQKQIEEAFTKQEGY</sequence>
<dbReference type="RefSeq" id="WP_248428413.1">
    <property type="nucleotide sequence ID" value="NZ_JALNUB010000005.1"/>
</dbReference>
<dbReference type="AlphaFoldDB" id="A0A9X2BL62"/>
<keyword evidence="1" id="KW-0732">Signal</keyword>
<evidence type="ECO:0000256" key="1">
    <source>
        <dbReference type="SAM" id="SignalP"/>
    </source>
</evidence>
<dbReference type="Proteomes" id="UP001139260">
    <property type="component" value="Unassembled WGS sequence"/>
</dbReference>